<gene>
    <name evidence="1" type="ORF">SAMN04488053_10742</name>
</gene>
<evidence type="ECO:0000313" key="1">
    <source>
        <dbReference type="EMBL" id="SDO10628.1"/>
    </source>
</evidence>
<sequence>MSIHMNVYLNNEDDAESLAASLQKYDIENERVEKISDYSDDNLTIIPAAGMAGNAGSAHQGSPAMFGSLSKLKETMTKDEKKYPEYMLTFEVDEKNKQAVLDEIQKTDGFIEKDVMD</sequence>
<organism evidence="1 2">
    <name type="scientific">Alkalicoccus daliensis</name>
    <dbReference type="NCBI Taxonomy" id="745820"/>
    <lineage>
        <taxon>Bacteria</taxon>
        <taxon>Bacillati</taxon>
        <taxon>Bacillota</taxon>
        <taxon>Bacilli</taxon>
        <taxon>Bacillales</taxon>
        <taxon>Bacillaceae</taxon>
        <taxon>Alkalicoccus</taxon>
    </lineage>
</organism>
<reference evidence="2" key="1">
    <citation type="submission" date="2016-10" db="EMBL/GenBank/DDBJ databases">
        <authorList>
            <person name="Varghese N."/>
            <person name="Submissions S."/>
        </authorList>
    </citation>
    <scope>NUCLEOTIDE SEQUENCE [LARGE SCALE GENOMIC DNA]</scope>
    <source>
        <strain evidence="2">CGMCC 1.10369</strain>
    </source>
</reference>
<accession>A0A1H0GUT9</accession>
<dbReference type="STRING" id="745820.SAMN04488053_10742"/>
<dbReference type="RefSeq" id="WP_090843094.1">
    <property type="nucleotide sequence ID" value="NZ_FNIL01000007.1"/>
</dbReference>
<evidence type="ECO:0000313" key="2">
    <source>
        <dbReference type="Proteomes" id="UP000198778"/>
    </source>
</evidence>
<evidence type="ECO:0008006" key="3">
    <source>
        <dbReference type="Google" id="ProtNLM"/>
    </source>
</evidence>
<dbReference type="EMBL" id="FNIL01000007">
    <property type="protein sequence ID" value="SDO10628.1"/>
    <property type="molecule type" value="Genomic_DNA"/>
</dbReference>
<proteinExistence type="predicted"/>
<dbReference type="Proteomes" id="UP000198778">
    <property type="component" value="Unassembled WGS sequence"/>
</dbReference>
<keyword evidence="2" id="KW-1185">Reference proteome</keyword>
<dbReference type="OrthoDB" id="2914279at2"/>
<dbReference type="AlphaFoldDB" id="A0A1H0GUT9"/>
<name>A0A1H0GUT9_9BACI</name>
<protein>
    <recommendedName>
        <fullName evidence="3">General stress protein 17M-like domain-containing protein</fullName>
    </recommendedName>
</protein>